<dbReference type="InterPro" id="IPR009014">
    <property type="entry name" value="Transketo_C/PFOR_II"/>
</dbReference>
<dbReference type="Pfam" id="PF02779">
    <property type="entry name" value="Transket_pyr"/>
    <property type="match status" value="1"/>
</dbReference>
<sequence length="333" mass="34915">MSGKTISFGQALNAALDDAMADDGNVMILGEDVADEQGGGVFKVSKGLSSKYGTSRVRSTPISEQAILGAAVGAAIVGMRPVAEIMLMNFITVAMDQLVNHAAKLRFMSGGQTNVPLVVRTTTGAGVGFGGQHSDMLEAWFAHVPGLKIATASNPADAYGLLRSAIDDEDPVILIENITHYGMTGPAPEAGYRVPLGKAAIAREGRDITLVTYGRGVSDSLKAASLLADEGIAAEVIDLRTIAPWDEQAVFASVAKTKRAVIVHEAVRPFGAGAEISARIHEELFSDLLAPVQRVASYPSPVPFAKPLETAFLYSVDDIVRAAHATTDKAINS</sequence>
<dbReference type="SUPFAM" id="SSF52518">
    <property type="entry name" value="Thiamin diphosphate-binding fold (THDP-binding)"/>
    <property type="match status" value="1"/>
</dbReference>
<dbReference type="RefSeq" id="WP_039575434.1">
    <property type="nucleotide sequence ID" value="NZ_CP009122.1"/>
</dbReference>
<evidence type="ECO:0000256" key="1">
    <source>
        <dbReference type="ARBA" id="ARBA00001964"/>
    </source>
</evidence>
<evidence type="ECO:0000259" key="4">
    <source>
        <dbReference type="SMART" id="SM00861"/>
    </source>
</evidence>
<keyword evidence="5" id="KW-0670">Pyruvate</keyword>
<dbReference type="AlphaFoldDB" id="A0A0A7PHZ6"/>
<dbReference type="Pfam" id="PF02780">
    <property type="entry name" value="Transketolase_C"/>
    <property type="match status" value="1"/>
</dbReference>
<dbReference type="PANTHER" id="PTHR43257">
    <property type="entry name" value="PYRUVATE DEHYDROGENASE E1 COMPONENT BETA SUBUNIT"/>
    <property type="match status" value="1"/>
</dbReference>
<name>A0A0A7PHZ6_9SPHN</name>
<dbReference type="CDD" id="cd07036">
    <property type="entry name" value="TPP_PYR_E1-PDHc-beta_like"/>
    <property type="match status" value="1"/>
</dbReference>
<dbReference type="PANTHER" id="PTHR43257:SF2">
    <property type="entry name" value="PYRUVATE DEHYDROGENASE E1 COMPONENT SUBUNIT BETA"/>
    <property type="match status" value="1"/>
</dbReference>
<gene>
    <name evidence="5" type="ORF">SKP52_13555</name>
</gene>
<dbReference type="NCBIfam" id="NF006667">
    <property type="entry name" value="PRK09212.1"/>
    <property type="match status" value="1"/>
</dbReference>
<dbReference type="Gene3D" id="3.40.50.970">
    <property type="match status" value="1"/>
</dbReference>
<dbReference type="InterPro" id="IPR033248">
    <property type="entry name" value="Transketolase_C"/>
</dbReference>
<dbReference type="EC" id="1.2.4.1" evidence="5"/>
<evidence type="ECO:0000256" key="3">
    <source>
        <dbReference type="ARBA" id="ARBA00023052"/>
    </source>
</evidence>
<evidence type="ECO:0000256" key="2">
    <source>
        <dbReference type="ARBA" id="ARBA00023002"/>
    </source>
</evidence>
<feature type="domain" description="Transketolase-like pyrimidine-binding" evidence="4">
    <location>
        <begin position="6"/>
        <end position="183"/>
    </location>
</feature>
<comment type="cofactor">
    <cofactor evidence="1">
        <name>thiamine diphosphate</name>
        <dbReference type="ChEBI" id="CHEBI:58937"/>
    </cofactor>
</comment>
<protein>
    <submittedName>
        <fullName evidence="5">Pyruvate dehydrogenase E1 component subunit beta-2</fullName>
        <ecNumber evidence="5">1.2.4.1</ecNumber>
    </submittedName>
</protein>
<dbReference type="InterPro" id="IPR005475">
    <property type="entry name" value="Transketolase-like_Pyr-bd"/>
</dbReference>
<proteinExistence type="predicted"/>
<dbReference type="EMBL" id="CP009122">
    <property type="protein sequence ID" value="AJA09599.1"/>
    <property type="molecule type" value="Genomic_DNA"/>
</dbReference>
<evidence type="ECO:0000313" key="5">
    <source>
        <dbReference type="EMBL" id="AJA09599.1"/>
    </source>
</evidence>
<dbReference type="FunFam" id="3.40.50.970:FF:000001">
    <property type="entry name" value="Pyruvate dehydrogenase E1 beta subunit"/>
    <property type="match status" value="1"/>
</dbReference>
<dbReference type="SUPFAM" id="SSF52922">
    <property type="entry name" value="TK C-terminal domain-like"/>
    <property type="match status" value="1"/>
</dbReference>
<evidence type="ECO:0000313" key="6">
    <source>
        <dbReference type="Proteomes" id="UP000030907"/>
    </source>
</evidence>
<dbReference type="Gene3D" id="3.40.50.920">
    <property type="match status" value="1"/>
</dbReference>
<keyword evidence="3" id="KW-0786">Thiamine pyrophosphate</keyword>
<dbReference type="FunFam" id="3.40.50.920:FF:000001">
    <property type="entry name" value="Pyruvate dehydrogenase E1 beta subunit"/>
    <property type="match status" value="1"/>
</dbReference>
<accession>A0A0A7PHZ6</accession>
<dbReference type="HOGENOM" id="CLU_012907_1_0_5"/>
<organism evidence="5 6">
    <name type="scientific">Sphingopyxis fribergensis</name>
    <dbReference type="NCBI Taxonomy" id="1515612"/>
    <lineage>
        <taxon>Bacteria</taxon>
        <taxon>Pseudomonadati</taxon>
        <taxon>Pseudomonadota</taxon>
        <taxon>Alphaproteobacteria</taxon>
        <taxon>Sphingomonadales</taxon>
        <taxon>Sphingomonadaceae</taxon>
        <taxon>Sphingopyxis</taxon>
    </lineage>
</organism>
<dbReference type="KEGG" id="sphk:SKP52_13555"/>
<reference evidence="5 6" key="1">
    <citation type="journal article" date="2015" name="Int. J. Syst. Evol. Microbiol.">
        <title>Description of Sphingopyxis fribergensis sp. nov. - a soil bacterium with the ability to degrade styrene and phenylacetic acid.</title>
        <authorList>
            <person name="Oelschlagel M."/>
            <person name="Ruckert C."/>
            <person name="Kalinowski J."/>
            <person name="Schmidt G."/>
            <person name="Schlomann M."/>
            <person name="Tischler D."/>
        </authorList>
    </citation>
    <scope>NUCLEOTIDE SEQUENCE [LARGE SCALE GENOMIC DNA]</scope>
    <source>
        <strain evidence="5 6">Kp5.2</strain>
    </source>
</reference>
<dbReference type="Proteomes" id="UP000030907">
    <property type="component" value="Chromosome"/>
</dbReference>
<dbReference type="STRING" id="1515612.SKP52_13555"/>
<dbReference type="OrthoDB" id="7821727at2"/>
<keyword evidence="2 5" id="KW-0560">Oxidoreductase</keyword>
<dbReference type="SMART" id="SM00861">
    <property type="entry name" value="Transket_pyr"/>
    <property type="match status" value="1"/>
</dbReference>
<dbReference type="GO" id="GO:0004739">
    <property type="term" value="F:pyruvate dehydrogenase (acetyl-transferring) activity"/>
    <property type="evidence" value="ECO:0007669"/>
    <property type="project" value="UniProtKB-EC"/>
</dbReference>
<keyword evidence="6" id="KW-1185">Reference proteome</keyword>
<dbReference type="InterPro" id="IPR029061">
    <property type="entry name" value="THDP-binding"/>
</dbReference>